<dbReference type="Proteomes" id="UP000077154">
    <property type="component" value="Unassembled WGS sequence"/>
</dbReference>
<reference evidence="6" key="1">
    <citation type="submission" date="2016-03" db="EMBL/GenBank/DDBJ databases">
        <title>Updated assembly of Pseudogymnoascus destructans, the fungus causing white-nose syndrome of bats.</title>
        <authorList>
            <person name="Palmer J.M."/>
            <person name="Drees K.P."/>
            <person name="Foster J.T."/>
            <person name="Lindner D.L."/>
        </authorList>
    </citation>
    <scope>NUCLEOTIDE SEQUENCE [LARGE SCALE GENOMIC DNA]</scope>
    <source>
        <strain evidence="6">20631-21</strain>
    </source>
</reference>
<evidence type="ECO:0000256" key="5">
    <source>
        <dbReference type="SAM" id="MobiDB-lite"/>
    </source>
</evidence>
<dbReference type="EMBL" id="KV441386">
    <property type="protein sequence ID" value="OAF62848.1"/>
    <property type="molecule type" value="Genomic_DNA"/>
</dbReference>
<evidence type="ECO:0000313" key="6">
    <source>
        <dbReference type="EMBL" id="OAF62848.1"/>
    </source>
</evidence>
<dbReference type="OrthoDB" id="128536at2759"/>
<dbReference type="Pfam" id="PF04032">
    <property type="entry name" value="Rpr2"/>
    <property type="match status" value="1"/>
</dbReference>
<organism evidence="6">
    <name type="scientific">Pseudogymnoascus destructans</name>
    <dbReference type="NCBI Taxonomy" id="655981"/>
    <lineage>
        <taxon>Eukaryota</taxon>
        <taxon>Fungi</taxon>
        <taxon>Dikarya</taxon>
        <taxon>Ascomycota</taxon>
        <taxon>Pezizomycotina</taxon>
        <taxon>Leotiomycetes</taxon>
        <taxon>Thelebolales</taxon>
        <taxon>Thelebolaceae</taxon>
        <taxon>Pseudogymnoascus</taxon>
    </lineage>
</organism>
<gene>
    <name evidence="6" type="ORF">VC83_00194</name>
</gene>
<dbReference type="RefSeq" id="XP_024328119.1">
    <property type="nucleotide sequence ID" value="XM_024463890.1"/>
</dbReference>
<dbReference type="GO" id="GO:0008033">
    <property type="term" value="P:tRNA processing"/>
    <property type="evidence" value="ECO:0007669"/>
    <property type="project" value="UniProtKB-KW"/>
</dbReference>
<dbReference type="GeneID" id="36283293"/>
<evidence type="ECO:0000256" key="4">
    <source>
        <dbReference type="ARBA" id="ARBA00038402"/>
    </source>
</evidence>
<dbReference type="PANTHER" id="PTHR14742">
    <property type="entry name" value="RIBONUCLEASE P SUBUNIT P21"/>
    <property type="match status" value="1"/>
</dbReference>
<evidence type="ECO:0008006" key="7">
    <source>
        <dbReference type="Google" id="ProtNLM"/>
    </source>
</evidence>
<dbReference type="Gene3D" id="6.20.50.20">
    <property type="match status" value="1"/>
</dbReference>
<name>A0A177ALB5_9PEZI</name>
<dbReference type="GO" id="GO:0046872">
    <property type="term" value="F:metal ion binding"/>
    <property type="evidence" value="ECO:0007669"/>
    <property type="project" value="UniProtKB-KW"/>
</dbReference>
<proteinExistence type="inferred from homology"/>
<keyword evidence="1" id="KW-0819">tRNA processing</keyword>
<sequence>MAKAKQAKGANVPHKALHSRLSYLYQAATYLSAQEKTSTAPAIPTPPPVPSQPHLQNAGDESGHNQVPAEPQPASSQFLTRVLLSDLRTVSMKMQIRLSPGMKHTICKRCDALLQDGSTCVTKIENKSKNGRKPWADVLVRTCGNCGCKKRFPVNAERQPRRPNRVSKATTQVG</sequence>
<keyword evidence="2" id="KW-0479">Metal-binding</keyword>
<dbReference type="PANTHER" id="PTHR14742:SF0">
    <property type="entry name" value="RIBONUCLEASE P PROTEIN SUBUNIT P21"/>
    <property type="match status" value="1"/>
</dbReference>
<feature type="region of interest" description="Disordered" evidence="5">
    <location>
        <begin position="36"/>
        <end position="74"/>
    </location>
</feature>
<dbReference type="VEuPathDB" id="FungiDB:GMDG_07708"/>
<dbReference type="eggNOG" id="ENOG502SCED">
    <property type="taxonomic scope" value="Eukaryota"/>
</dbReference>
<evidence type="ECO:0000256" key="2">
    <source>
        <dbReference type="ARBA" id="ARBA00022723"/>
    </source>
</evidence>
<dbReference type="InterPro" id="IPR007175">
    <property type="entry name" value="Rpr2/Snm1/Rpp21"/>
</dbReference>
<dbReference type="AlphaFoldDB" id="A0A177ALB5"/>
<accession>A0A177ALB5</accession>
<evidence type="ECO:0000256" key="1">
    <source>
        <dbReference type="ARBA" id="ARBA00022694"/>
    </source>
</evidence>
<evidence type="ECO:0000256" key="3">
    <source>
        <dbReference type="ARBA" id="ARBA00022833"/>
    </source>
</evidence>
<keyword evidence="3" id="KW-0862">Zinc</keyword>
<dbReference type="GO" id="GO:0005655">
    <property type="term" value="C:nucleolar ribonuclease P complex"/>
    <property type="evidence" value="ECO:0007669"/>
    <property type="project" value="TreeGrafter"/>
</dbReference>
<protein>
    <recommendedName>
        <fullName evidence="7">RNAse P Rpr2/Rpp21 subunit domain-containing protein</fullName>
    </recommendedName>
</protein>
<comment type="similarity">
    <text evidence="4">Belongs to the eukaryotic/archaeal RNase P protein component 4 family.</text>
</comment>